<proteinExistence type="predicted"/>
<dbReference type="AlphaFoldDB" id="A0A1M5RIY8"/>
<dbReference type="EMBL" id="FQXC01000002">
    <property type="protein sequence ID" value="SHH26214.1"/>
    <property type="molecule type" value="Genomic_DNA"/>
</dbReference>
<evidence type="ECO:0000256" key="1">
    <source>
        <dbReference type="SAM" id="Phobius"/>
    </source>
</evidence>
<dbReference type="Proteomes" id="UP000184221">
    <property type="component" value="Unassembled WGS sequence"/>
</dbReference>
<feature type="transmembrane region" description="Helical" evidence="1">
    <location>
        <begin position="30"/>
        <end position="48"/>
    </location>
</feature>
<accession>A0A1M5RIY8</accession>
<dbReference type="STRING" id="996342.SAMN05443551_1779"/>
<organism evidence="2 3">
    <name type="scientific">Marivita hallyeonensis</name>
    <dbReference type="NCBI Taxonomy" id="996342"/>
    <lineage>
        <taxon>Bacteria</taxon>
        <taxon>Pseudomonadati</taxon>
        <taxon>Pseudomonadota</taxon>
        <taxon>Alphaproteobacteria</taxon>
        <taxon>Rhodobacterales</taxon>
        <taxon>Roseobacteraceae</taxon>
        <taxon>Marivita</taxon>
    </lineage>
</organism>
<keyword evidence="1" id="KW-1133">Transmembrane helix</keyword>
<protein>
    <recommendedName>
        <fullName evidence="4">NADH dehydrogenase subunit C</fullName>
    </recommendedName>
</protein>
<dbReference type="RefSeq" id="WP_178346875.1">
    <property type="nucleotide sequence ID" value="NZ_FQXC01000002.1"/>
</dbReference>
<evidence type="ECO:0000313" key="3">
    <source>
        <dbReference type="Proteomes" id="UP000184221"/>
    </source>
</evidence>
<keyword evidence="3" id="KW-1185">Reference proteome</keyword>
<gene>
    <name evidence="2" type="ORF">SAMN05443551_1779</name>
</gene>
<evidence type="ECO:0000313" key="2">
    <source>
        <dbReference type="EMBL" id="SHH26214.1"/>
    </source>
</evidence>
<sequence>MEFVIWLAITAATVIPLMKLLPHFGYDAKWAFVAVIPLGAIVLLWVMATKLNEMEKR</sequence>
<evidence type="ECO:0008006" key="4">
    <source>
        <dbReference type="Google" id="ProtNLM"/>
    </source>
</evidence>
<keyword evidence="1" id="KW-0472">Membrane</keyword>
<keyword evidence="1" id="KW-0812">Transmembrane</keyword>
<reference evidence="2 3" key="1">
    <citation type="submission" date="2016-11" db="EMBL/GenBank/DDBJ databases">
        <authorList>
            <person name="Jaros S."/>
            <person name="Januszkiewicz K."/>
            <person name="Wedrychowicz H."/>
        </authorList>
    </citation>
    <scope>NUCLEOTIDE SEQUENCE [LARGE SCALE GENOMIC DNA]</scope>
    <source>
        <strain evidence="2 3">DSM 29431</strain>
    </source>
</reference>
<name>A0A1M5RIY8_9RHOB</name>